<evidence type="ECO:0000256" key="1">
    <source>
        <dbReference type="SAM" id="Phobius"/>
    </source>
</evidence>
<feature type="transmembrane region" description="Helical" evidence="1">
    <location>
        <begin position="74"/>
        <end position="93"/>
    </location>
</feature>
<evidence type="ECO:0000313" key="2">
    <source>
        <dbReference type="EMBL" id="AIB11621.1"/>
    </source>
</evidence>
<dbReference type="EMBL" id="CP007793">
    <property type="protein sequence ID" value="AIB11621.1"/>
    <property type="molecule type" value="Genomic_DNA"/>
</dbReference>
<feature type="transmembrane region" description="Helical" evidence="1">
    <location>
        <begin position="174"/>
        <end position="198"/>
    </location>
</feature>
<proteinExistence type="predicted"/>
<dbReference type="InterPro" id="IPR018710">
    <property type="entry name" value="DUF2232"/>
</dbReference>
<accession>A0A060DBV7</accession>
<feature type="transmembrane region" description="Helical" evidence="1">
    <location>
        <begin position="44"/>
        <end position="68"/>
    </location>
</feature>
<feature type="transmembrane region" description="Helical" evidence="1">
    <location>
        <begin position="114"/>
        <end position="134"/>
    </location>
</feature>
<organism evidence="2 3">
    <name type="scientific">Azospirillum argentinense</name>
    <dbReference type="NCBI Taxonomy" id="2970906"/>
    <lineage>
        <taxon>Bacteria</taxon>
        <taxon>Pseudomonadati</taxon>
        <taxon>Pseudomonadota</taxon>
        <taxon>Alphaproteobacteria</taxon>
        <taxon>Rhodospirillales</taxon>
        <taxon>Azospirillaceae</taxon>
        <taxon>Azospirillum</taxon>
    </lineage>
</organism>
<sequence length="318" mass="33482">MASPLAAPLAAAIGVGVVSAFFYLAVLFGGFGALILGYLAPLPLFLAGLWLGSTASLLAGAVGMVAVLAVSSSVLVSLAYLVTAAVPVILVVRQALLARAAPDGSVEWYPPGRLLMALTGMGLAGLLGAAVLTLDQPGGLEGAVRETLSRMADQMFSAQGQQAPDPQDIWMAEVLPGFAVISWLVMTIVNGALAQGVLMRFGRNRRPAMPLDDVELPRWLATAFLLTMVAASLASDPVGFLAVNAALILSLPFAFAGLSVVHVFARRRSAKLPILIGFYMFLFLFGWPIVLMVGLGMIEQWIGLRRRLRPAGPDQEDE</sequence>
<feature type="transmembrane region" description="Helical" evidence="1">
    <location>
        <begin position="219"/>
        <end position="235"/>
    </location>
</feature>
<keyword evidence="1" id="KW-0812">Transmembrane</keyword>
<evidence type="ECO:0000313" key="3">
    <source>
        <dbReference type="Proteomes" id="UP000027186"/>
    </source>
</evidence>
<gene>
    <name evidence="2" type="ORF">ABAZ39_06275</name>
</gene>
<reference evidence="2 3" key="1">
    <citation type="journal article" date="2014" name="Genome Announc.">
        <title>Complete Genome Sequence of the Model Rhizosphere Strain Azospirillum brasilense Az39, Successfully Applied in Agriculture.</title>
        <authorList>
            <person name="Rivera D."/>
            <person name="Revale S."/>
            <person name="Molina R."/>
            <person name="Gualpa J."/>
            <person name="Puente M."/>
            <person name="Maroniche G."/>
            <person name="Paris G."/>
            <person name="Baker D."/>
            <person name="Clavijo B."/>
            <person name="McLay K."/>
            <person name="Spaepen S."/>
            <person name="Perticari A."/>
            <person name="Vazquez M."/>
            <person name="Wisniewski-Dye F."/>
            <person name="Watkins C."/>
            <person name="Martinez-Abarca F."/>
            <person name="Vanderleyden J."/>
            <person name="Cassan F."/>
        </authorList>
    </citation>
    <scope>NUCLEOTIDE SEQUENCE [LARGE SCALE GENOMIC DNA]</scope>
    <source>
        <strain evidence="2 3">Az39</strain>
    </source>
</reference>
<protein>
    <submittedName>
        <fullName evidence="2">Membrane protein</fullName>
    </submittedName>
</protein>
<feature type="transmembrane region" description="Helical" evidence="1">
    <location>
        <begin position="6"/>
        <end position="37"/>
    </location>
</feature>
<dbReference type="KEGG" id="abq:ABAZ39_06275"/>
<dbReference type="Pfam" id="PF09991">
    <property type="entry name" value="DUF2232"/>
    <property type="match status" value="1"/>
</dbReference>
<dbReference type="AlphaFoldDB" id="A0A060DBV7"/>
<keyword evidence="1" id="KW-1133">Transmembrane helix</keyword>
<feature type="transmembrane region" description="Helical" evidence="1">
    <location>
        <begin position="276"/>
        <end position="298"/>
    </location>
</feature>
<dbReference type="RefSeq" id="WP_038527721.1">
    <property type="nucleotide sequence ID" value="NZ_CP007793.1"/>
</dbReference>
<feature type="transmembrane region" description="Helical" evidence="1">
    <location>
        <begin position="241"/>
        <end position="264"/>
    </location>
</feature>
<keyword evidence="1" id="KW-0472">Membrane</keyword>
<name>A0A060DBV7_9PROT</name>
<dbReference type="Proteomes" id="UP000027186">
    <property type="component" value="Chromosome"/>
</dbReference>